<sequence length="92" mass="10748">MIERCRGTYPVNMMCRLLKVSASGYYDWRCRPPSELTLDNQRLVKRINALHEDSDGVHGSPRIWEDLRYEGETCSLNRVARLMKEHDIQGIP</sequence>
<dbReference type="AlphaFoldDB" id="A0A2N5WW94"/>
<reference evidence="2 3" key="1">
    <citation type="submission" date="2018-01" db="EMBL/GenBank/DDBJ databases">
        <title>The draft genome sequence of Halioglobus lutimaris HF004.</title>
        <authorList>
            <person name="Du Z.-J."/>
            <person name="Shi M.-J."/>
        </authorList>
    </citation>
    <scope>NUCLEOTIDE SEQUENCE [LARGE SCALE GENOMIC DNA]</scope>
    <source>
        <strain evidence="2 3">HF004</strain>
    </source>
</reference>
<dbReference type="PANTHER" id="PTHR46889:SF4">
    <property type="entry name" value="TRANSPOSASE INSO FOR INSERTION SEQUENCE ELEMENT IS911B-RELATED"/>
    <property type="match status" value="1"/>
</dbReference>
<name>A0A2N5WW94_9GAMM</name>
<evidence type="ECO:0000259" key="1">
    <source>
        <dbReference type="Pfam" id="PF13276"/>
    </source>
</evidence>
<dbReference type="InterPro" id="IPR025948">
    <property type="entry name" value="HTH-like_dom"/>
</dbReference>
<accession>A0A2N5WW94</accession>
<dbReference type="PANTHER" id="PTHR46889">
    <property type="entry name" value="TRANSPOSASE INSF FOR INSERTION SEQUENCE IS3B-RELATED"/>
    <property type="match status" value="1"/>
</dbReference>
<keyword evidence="3" id="KW-1185">Reference proteome</keyword>
<dbReference type="Proteomes" id="UP000235005">
    <property type="component" value="Unassembled WGS sequence"/>
</dbReference>
<protein>
    <submittedName>
        <fullName evidence="2">IS3 family transposase</fullName>
    </submittedName>
</protein>
<evidence type="ECO:0000313" key="2">
    <source>
        <dbReference type="EMBL" id="PLW66526.1"/>
    </source>
</evidence>
<dbReference type="EMBL" id="PKUS01000078">
    <property type="protein sequence ID" value="PLW66526.1"/>
    <property type="molecule type" value="Genomic_DNA"/>
</dbReference>
<organism evidence="2 3">
    <name type="scientific">Pseudohalioglobus lutimaris</name>
    <dbReference type="NCBI Taxonomy" id="1737061"/>
    <lineage>
        <taxon>Bacteria</taxon>
        <taxon>Pseudomonadati</taxon>
        <taxon>Pseudomonadota</taxon>
        <taxon>Gammaproteobacteria</taxon>
        <taxon>Cellvibrionales</taxon>
        <taxon>Halieaceae</taxon>
        <taxon>Pseudohalioglobus</taxon>
    </lineage>
</organism>
<gene>
    <name evidence="2" type="ORF">C0039_20880</name>
</gene>
<comment type="caution">
    <text evidence="2">The sequence shown here is derived from an EMBL/GenBank/DDBJ whole genome shotgun (WGS) entry which is preliminary data.</text>
</comment>
<evidence type="ECO:0000313" key="3">
    <source>
        <dbReference type="Proteomes" id="UP000235005"/>
    </source>
</evidence>
<dbReference type="InterPro" id="IPR050900">
    <property type="entry name" value="Transposase_IS3/IS150/IS904"/>
</dbReference>
<feature type="non-terminal residue" evidence="2">
    <location>
        <position position="92"/>
    </location>
</feature>
<feature type="domain" description="HTH-like" evidence="1">
    <location>
        <begin position="40"/>
        <end position="91"/>
    </location>
</feature>
<dbReference type="Pfam" id="PF13276">
    <property type="entry name" value="HTH_21"/>
    <property type="match status" value="1"/>
</dbReference>
<proteinExistence type="predicted"/>